<dbReference type="EMBL" id="AUZY01008108">
    <property type="protein sequence ID" value="EQD47310.1"/>
    <property type="molecule type" value="Genomic_DNA"/>
</dbReference>
<proteinExistence type="predicted"/>
<comment type="caution">
    <text evidence="2">The sequence shown here is derived from an EMBL/GenBank/DDBJ whole genome shotgun (WGS) entry which is preliminary data.</text>
</comment>
<organism evidence="2">
    <name type="scientific">mine drainage metagenome</name>
    <dbReference type="NCBI Taxonomy" id="410659"/>
    <lineage>
        <taxon>unclassified sequences</taxon>
        <taxon>metagenomes</taxon>
        <taxon>ecological metagenomes</taxon>
    </lineage>
</organism>
<reference evidence="2" key="2">
    <citation type="journal article" date="2014" name="ISME J.">
        <title>Microbial stratification in low pH oxic and suboxic macroscopic growths along an acid mine drainage.</title>
        <authorList>
            <person name="Mendez-Garcia C."/>
            <person name="Mesa V."/>
            <person name="Sprenger R.R."/>
            <person name="Richter M."/>
            <person name="Diez M.S."/>
            <person name="Solano J."/>
            <person name="Bargiela R."/>
            <person name="Golyshina O.V."/>
            <person name="Manteca A."/>
            <person name="Ramos J.L."/>
            <person name="Gallego J.R."/>
            <person name="Llorente I."/>
            <person name="Martins Dos Santos V.A."/>
            <person name="Jensen O.N."/>
            <person name="Pelaez A.I."/>
            <person name="Sanchez J."/>
            <person name="Ferrer M."/>
        </authorList>
    </citation>
    <scope>NUCLEOTIDE SEQUENCE</scope>
</reference>
<accession>T1AYW9</accession>
<gene>
    <name evidence="2" type="ORF">B1B_12383</name>
</gene>
<feature type="region of interest" description="Disordered" evidence="1">
    <location>
        <begin position="1"/>
        <end position="20"/>
    </location>
</feature>
<evidence type="ECO:0008006" key="3">
    <source>
        <dbReference type="Google" id="ProtNLM"/>
    </source>
</evidence>
<reference evidence="2" key="1">
    <citation type="submission" date="2013-08" db="EMBL/GenBank/DDBJ databases">
        <authorList>
            <person name="Mendez C."/>
            <person name="Richter M."/>
            <person name="Ferrer M."/>
            <person name="Sanchez J."/>
        </authorList>
    </citation>
    <scope>NUCLEOTIDE SEQUENCE</scope>
</reference>
<evidence type="ECO:0000256" key="1">
    <source>
        <dbReference type="SAM" id="MobiDB-lite"/>
    </source>
</evidence>
<protein>
    <recommendedName>
        <fullName evidence="3">Helix-turn-helix domain-containing protein</fullName>
    </recommendedName>
</protein>
<dbReference type="InterPro" id="IPR036388">
    <property type="entry name" value="WH-like_DNA-bd_sf"/>
</dbReference>
<sequence>MATNSRTKAGTGSSSPELRTNEKKWGKLLMEAGWTLLPNTVLVRQAALGLTSTDINILLHLMAFWWKKEELPHPSKVTLAKSIGVTPRTVQRRIAAMEKAGFIQRIGRQGPHRGTQTNLYDFSGLIKAATPYAKELLEERAERTREQAARAARKGRPLLKLVDRD</sequence>
<dbReference type="SUPFAM" id="SSF46785">
    <property type="entry name" value="Winged helix' DNA-binding domain"/>
    <property type="match status" value="1"/>
</dbReference>
<dbReference type="AlphaFoldDB" id="T1AYW9"/>
<dbReference type="InterPro" id="IPR036390">
    <property type="entry name" value="WH_DNA-bd_sf"/>
</dbReference>
<name>T1AYW9_9ZZZZ</name>
<feature type="compositionally biased region" description="Polar residues" evidence="1">
    <location>
        <begin position="1"/>
        <end position="18"/>
    </location>
</feature>
<evidence type="ECO:0000313" key="2">
    <source>
        <dbReference type="EMBL" id="EQD47310.1"/>
    </source>
</evidence>
<dbReference type="Pfam" id="PF13730">
    <property type="entry name" value="HTH_36"/>
    <property type="match status" value="1"/>
</dbReference>
<feature type="region of interest" description="Disordered" evidence="1">
    <location>
        <begin position="143"/>
        <end position="165"/>
    </location>
</feature>
<dbReference type="Gene3D" id="1.10.10.10">
    <property type="entry name" value="Winged helix-like DNA-binding domain superfamily/Winged helix DNA-binding domain"/>
    <property type="match status" value="1"/>
</dbReference>